<organism evidence="4">
    <name type="scientific">marine metagenome</name>
    <dbReference type="NCBI Taxonomy" id="408172"/>
    <lineage>
        <taxon>unclassified sequences</taxon>
        <taxon>metagenomes</taxon>
        <taxon>ecological metagenomes</taxon>
    </lineage>
</organism>
<keyword evidence="1" id="KW-0489">Methyltransferase</keyword>
<dbReference type="GO" id="GO:0032259">
    <property type="term" value="P:methylation"/>
    <property type="evidence" value="ECO:0007669"/>
    <property type="project" value="UniProtKB-KW"/>
</dbReference>
<dbReference type="NCBIfam" id="TIGR00537">
    <property type="entry name" value="hemK_rel_arch"/>
    <property type="match status" value="1"/>
</dbReference>
<dbReference type="InterPro" id="IPR029063">
    <property type="entry name" value="SAM-dependent_MTases_sf"/>
</dbReference>
<evidence type="ECO:0008006" key="5">
    <source>
        <dbReference type="Google" id="ProtNLM"/>
    </source>
</evidence>
<dbReference type="AlphaFoldDB" id="A0A382QDT2"/>
<protein>
    <recommendedName>
        <fullName evidence="5">Methyltransferase small domain-containing protein</fullName>
    </recommendedName>
</protein>
<gene>
    <name evidence="4" type="ORF">METZ01_LOCUS335889</name>
</gene>
<dbReference type="GO" id="GO:0008276">
    <property type="term" value="F:protein methyltransferase activity"/>
    <property type="evidence" value="ECO:0007669"/>
    <property type="project" value="TreeGrafter"/>
</dbReference>
<proteinExistence type="predicted"/>
<name>A0A382QDT2_9ZZZZ</name>
<evidence type="ECO:0000256" key="3">
    <source>
        <dbReference type="ARBA" id="ARBA00022691"/>
    </source>
</evidence>
<dbReference type="GO" id="GO:0035657">
    <property type="term" value="C:eRF1 methyltransferase complex"/>
    <property type="evidence" value="ECO:0007669"/>
    <property type="project" value="TreeGrafter"/>
</dbReference>
<dbReference type="PANTHER" id="PTHR45875">
    <property type="entry name" value="METHYLTRANSFERASE N6AMT1"/>
    <property type="match status" value="1"/>
</dbReference>
<accession>A0A382QDT2</accession>
<evidence type="ECO:0000256" key="1">
    <source>
        <dbReference type="ARBA" id="ARBA00022603"/>
    </source>
</evidence>
<dbReference type="SUPFAM" id="SSF53335">
    <property type="entry name" value="S-adenosyl-L-methionine-dependent methyltransferases"/>
    <property type="match status" value="1"/>
</dbReference>
<feature type="non-terminal residue" evidence="4">
    <location>
        <position position="122"/>
    </location>
</feature>
<evidence type="ECO:0000313" key="4">
    <source>
        <dbReference type="EMBL" id="SVC83035.1"/>
    </source>
</evidence>
<dbReference type="Gene3D" id="3.40.50.150">
    <property type="entry name" value="Vaccinia Virus protein VP39"/>
    <property type="match status" value="1"/>
</dbReference>
<dbReference type="CDD" id="cd02440">
    <property type="entry name" value="AdoMet_MTases"/>
    <property type="match status" value="1"/>
</dbReference>
<sequence length="122" mass="13786">MEVYDPREDSFLLEKELVNYIKKYKPQSVLDMGTGTGIQAIAAKKNGVKKVVAVDINPKAILCAKKNSKNLDIVFIQSDLFSNIYEKFDLIVFNTPYLPPESPLDPQWSGGKKFIVNFLKES</sequence>
<keyword evidence="3" id="KW-0949">S-adenosyl-L-methionine</keyword>
<dbReference type="EMBL" id="UINC01113433">
    <property type="protein sequence ID" value="SVC83035.1"/>
    <property type="molecule type" value="Genomic_DNA"/>
</dbReference>
<evidence type="ECO:0000256" key="2">
    <source>
        <dbReference type="ARBA" id="ARBA00022679"/>
    </source>
</evidence>
<dbReference type="InterPro" id="IPR004557">
    <property type="entry name" value="PrmC-related"/>
</dbReference>
<reference evidence="4" key="1">
    <citation type="submission" date="2018-05" db="EMBL/GenBank/DDBJ databases">
        <authorList>
            <person name="Lanie J.A."/>
            <person name="Ng W.-L."/>
            <person name="Kazmierczak K.M."/>
            <person name="Andrzejewski T.M."/>
            <person name="Davidsen T.M."/>
            <person name="Wayne K.J."/>
            <person name="Tettelin H."/>
            <person name="Glass J.I."/>
            <person name="Rusch D."/>
            <person name="Podicherti R."/>
            <person name="Tsui H.-C.T."/>
            <person name="Winkler M.E."/>
        </authorList>
    </citation>
    <scope>NUCLEOTIDE SEQUENCE</scope>
</reference>
<keyword evidence="2" id="KW-0808">Transferase</keyword>
<dbReference type="PANTHER" id="PTHR45875:SF1">
    <property type="entry name" value="METHYLTRANSFERASE N6AMT1"/>
    <property type="match status" value="1"/>
</dbReference>
<dbReference type="InterPro" id="IPR052190">
    <property type="entry name" value="Euk-Arch_PrmC-MTase"/>
</dbReference>
<dbReference type="Pfam" id="PF06325">
    <property type="entry name" value="PrmA"/>
    <property type="match status" value="1"/>
</dbReference>
<dbReference type="GO" id="GO:0008757">
    <property type="term" value="F:S-adenosylmethionine-dependent methyltransferase activity"/>
    <property type="evidence" value="ECO:0007669"/>
    <property type="project" value="TreeGrafter"/>
</dbReference>